<evidence type="ECO:0000256" key="1">
    <source>
        <dbReference type="PROSITE-ProRule" id="PRU00169"/>
    </source>
</evidence>
<dbReference type="OrthoDB" id="673128at2"/>
<dbReference type="Pfam" id="PF00072">
    <property type="entry name" value="Response_reg"/>
    <property type="match status" value="1"/>
</dbReference>
<dbReference type="AlphaFoldDB" id="A0A2W7TV78"/>
<dbReference type="RefSeq" id="WP_111410096.1">
    <property type="nucleotide sequence ID" value="NZ_QKXH01000006.1"/>
</dbReference>
<reference evidence="3 4" key="1">
    <citation type="submission" date="2018-06" db="EMBL/GenBank/DDBJ databases">
        <title>Flavobacterium sp IMCC34762, genome.</title>
        <authorList>
            <person name="Joung Y."/>
            <person name="Cho J."/>
            <person name="Song J."/>
        </authorList>
    </citation>
    <scope>NUCLEOTIDE SEQUENCE [LARGE SCALE GENOMIC DNA]</scope>
    <source>
        <strain evidence="3 4">IMCC34762</strain>
    </source>
</reference>
<feature type="modified residue" description="4-aspartylphosphate" evidence="1">
    <location>
        <position position="59"/>
    </location>
</feature>
<dbReference type="Gene3D" id="3.40.50.2300">
    <property type="match status" value="1"/>
</dbReference>
<dbReference type="PANTHER" id="PTHR43228">
    <property type="entry name" value="TWO-COMPONENT RESPONSE REGULATOR"/>
    <property type="match status" value="1"/>
</dbReference>
<protein>
    <submittedName>
        <fullName evidence="3">Response regulator</fullName>
    </submittedName>
</protein>
<keyword evidence="1" id="KW-0597">Phosphoprotein</keyword>
<dbReference type="SMART" id="SM00448">
    <property type="entry name" value="REC"/>
    <property type="match status" value="1"/>
</dbReference>
<dbReference type="Proteomes" id="UP000249177">
    <property type="component" value="Unassembled WGS sequence"/>
</dbReference>
<gene>
    <name evidence="3" type="ORF">DOS84_10585</name>
</gene>
<dbReference type="PANTHER" id="PTHR43228:SF1">
    <property type="entry name" value="TWO-COMPONENT RESPONSE REGULATOR ARR22"/>
    <property type="match status" value="1"/>
</dbReference>
<dbReference type="EMBL" id="QKXH01000006">
    <property type="protein sequence ID" value="PZX93306.1"/>
    <property type="molecule type" value="Genomic_DNA"/>
</dbReference>
<dbReference type="InterPro" id="IPR011006">
    <property type="entry name" value="CheY-like_superfamily"/>
</dbReference>
<evidence type="ECO:0000259" key="2">
    <source>
        <dbReference type="PROSITE" id="PS50110"/>
    </source>
</evidence>
<evidence type="ECO:0000313" key="4">
    <source>
        <dbReference type="Proteomes" id="UP000249177"/>
    </source>
</evidence>
<accession>A0A2W7TV78</accession>
<keyword evidence="4" id="KW-1185">Reference proteome</keyword>
<dbReference type="InterPro" id="IPR001789">
    <property type="entry name" value="Sig_transdc_resp-reg_receiver"/>
</dbReference>
<organism evidence="3 4">
    <name type="scientific">Flavobacterium aquariorum</name>
    <dbReference type="NCBI Taxonomy" id="2217670"/>
    <lineage>
        <taxon>Bacteria</taxon>
        <taxon>Pseudomonadati</taxon>
        <taxon>Bacteroidota</taxon>
        <taxon>Flavobacteriia</taxon>
        <taxon>Flavobacteriales</taxon>
        <taxon>Flavobacteriaceae</taxon>
        <taxon>Flavobacterium</taxon>
    </lineage>
</organism>
<dbReference type="InterPro" id="IPR052048">
    <property type="entry name" value="ST_Response_Regulator"/>
</dbReference>
<evidence type="ECO:0000313" key="3">
    <source>
        <dbReference type="EMBL" id="PZX93306.1"/>
    </source>
</evidence>
<name>A0A2W7TV78_9FLAO</name>
<sequence length="131" mass="14914">MNKTILIVDDDPIVRMIIQKMIHNMDSSVNCHQCDNGEVALSVLETLRETIDDIVVLLDINMPVLNGWGFLDNLKKINLNSFTKFQLYIVTSSTDESDMLKAQSYPVIKKFYHKPLSKQDIGVILNSDEIT</sequence>
<dbReference type="SUPFAM" id="SSF52172">
    <property type="entry name" value="CheY-like"/>
    <property type="match status" value="1"/>
</dbReference>
<dbReference type="PROSITE" id="PS50110">
    <property type="entry name" value="RESPONSE_REGULATORY"/>
    <property type="match status" value="1"/>
</dbReference>
<dbReference type="GO" id="GO:0000160">
    <property type="term" value="P:phosphorelay signal transduction system"/>
    <property type="evidence" value="ECO:0007669"/>
    <property type="project" value="InterPro"/>
</dbReference>
<comment type="caution">
    <text evidence="3">The sequence shown here is derived from an EMBL/GenBank/DDBJ whole genome shotgun (WGS) entry which is preliminary data.</text>
</comment>
<proteinExistence type="predicted"/>
<feature type="domain" description="Response regulatory" evidence="2">
    <location>
        <begin position="4"/>
        <end position="129"/>
    </location>
</feature>